<feature type="transmembrane region" description="Helical" evidence="6">
    <location>
        <begin position="160"/>
        <end position="179"/>
    </location>
</feature>
<evidence type="ECO:0000256" key="3">
    <source>
        <dbReference type="ARBA" id="ARBA00022692"/>
    </source>
</evidence>
<evidence type="ECO:0000256" key="6">
    <source>
        <dbReference type="SAM" id="Phobius"/>
    </source>
</evidence>
<evidence type="ECO:0000256" key="4">
    <source>
        <dbReference type="ARBA" id="ARBA00022989"/>
    </source>
</evidence>
<keyword evidence="8" id="KW-1185">Reference proteome</keyword>
<keyword evidence="4 6" id="KW-1133">Transmembrane helix</keyword>
<comment type="caution">
    <text evidence="7">The sequence shown here is derived from an EMBL/GenBank/DDBJ whole genome shotgun (WGS) entry which is preliminary data.</text>
</comment>
<dbReference type="EMBL" id="BAAAFO010000003">
    <property type="protein sequence ID" value="GAA0255413.1"/>
    <property type="molecule type" value="Genomic_DNA"/>
</dbReference>
<dbReference type="InterPro" id="IPR002549">
    <property type="entry name" value="AI-2E-like"/>
</dbReference>
<proteinExistence type="inferred from homology"/>
<keyword evidence="3 6" id="KW-0812">Transmembrane</keyword>
<feature type="transmembrane region" description="Helical" evidence="6">
    <location>
        <begin position="23"/>
        <end position="51"/>
    </location>
</feature>
<keyword evidence="5 6" id="KW-0472">Membrane</keyword>
<comment type="subcellular location">
    <subcellularLocation>
        <location evidence="1">Membrane</location>
        <topology evidence="1">Multi-pass membrane protein</topology>
    </subcellularLocation>
</comment>
<feature type="transmembrane region" description="Helical" evidence="6">
    <location>
        <begin position="268"/>
        <end position="289"/>
    </location>
</feature>
<organism evidence="7 8">
    <name type="scientific">Rhodanobacter caeni</name>
    <dbReference type="NCBI Taxonomy" id="657654"/>
    <lineage>
        <taxon>Bacteria</taxon>
        <taxon>Pseudomonadati</taxon>
        <taxon>Pseudomonadota</taxon>
        <taxon>Gammaproteobacteria</taxon>
        <taxon>Lysobacterales</taxon>
        <taxon>Rhodanobacteraceae</taxon>
        <taxon>Rhodanobacter</taxon>
    </lineage>
</organism>
<evidence type="ECO:0000256" key="5">
    <source>
        <dbReference type="ARBA" id="ARBA00023136"/>
    </source>
</evidence>
<accession>A0ABN0UME2</accession>
<evidence type="ECO:0000256" key="1">
    <source>
        <dbReference type="ARBA" id="ARBA00004141"/>
    </source>
</evidence>
<comment type="similarity">
    <text evidence="2">Belongs to the autoinducer-2 exporter (AI-2E) (TC 2.A.86) family.</text>
</comment>
<reference evidence="7 8" key="1">
    <citation type="journal article" date="2019" name="Int. J. Syst. Evol. Microbiol.">
        <title>The Global Catalogue of Microorganisms (GCM) 10K type strain sequencing project: providing services to taxonomists for standard genome sequencing and annotation.</title>
        <authorList>
            <consortium name="The Broad Institute Genomics Platform"/>
            <consortium name="The Broad Institute Genome Sequencing Center for Infectious Disease"/>
            <person name="Wu L."/>
            <person name="Ma J."/>
        </authorList>
    </citation>
    <scope>NUCLEOTIDE SEQUENCE [LARGE SCALE GENOMIC DNA]</scope>
    <source>
        <strain evidence="7 8">JCM 16242</strain>
    </source>
</reference>
<gene>
    <name evidence="7" type="ORF">GCM10009126_20720</name>
</gene>
<name>A0ABN0UME2_9GAMM</name>
<evidence type="ECO:0000313" key="8">
    <source>
        <dbReference type="Proteomes" id="UP001500657"/>
    </source>
</evidence>
<sequence>MDPAPFHPAPPVWRPPSPMVRKISYVLAAAALLLVMELRLLPALLGGLLVFELVQSMTPLLGRRISGDRARVVVVAVLGALVVGLLVLLILGAISFFRAEIGNPELLWQQQLMPLVQKARQQLPAVLINHLPDSVDDLRVSVMDLTRKHAGTLRLAGKEAARTFVHVLIGLVLGAIIALSRTRPAHQVGPLAAALSLRCRRLAEAFHNIVFAQVKISLINTVFTAIFLLGVLPALGIHVPFAKTLVVVTFIVGLLPVIGNLISNTAVAIAALSISLGVGVAALAFLILIHKLEYFLNARIVGTQIRARAWELLVAMLVMEAAFGLPGVIAAPIYYAYLKSELEAEQLL</sequence>
<dbReference type="Pfam" id="PF01594">
    <property type="entry name" value="AI-2E_transport"/>
    <property type="match status" value="1"/>
</dbReference>
<evidence type="ECO:0000313" key="7">
    <source>
        <dbReference type="EMBL" id="GAA0255413.1"/>
    </source>
</evidence>
<feature type="transmembrane region" description="Helical" evidence="6">
    <location>
        <begin position="72"/>
        <end position="97"/>
    </location>
</feature>
<protein>
    <submittedName>
        <fullName evidence="7">Membrane protein</fullName>
    </submittedName>
</protein>
<feature type="transmembrane region" description="Helical" evidence="6">
    <location>
        <begin position="310"/>
        <end position="337"/>
    </location>
</feature>
<feature type="transmembrane region" description="Helical" evidence="6">
    <location>
        <begin position="216"/>
        <end position="237"/>
    </location>
</feature>
<evidence type="ECO:0000256" key="2">
    <source>
        <dbReference type="ARBA" id="ARBA00009773"/>
    </source>
</evidence>
<feature type="transmembrane region" description="Helical" evidence="6">
    <location>
        <begin position="244"/>
        <end position="262"/>
    </location>
</feature>
<dbReference type="RefSeq" id="WP_425543715.1">
    <property type="nucleotide sequence ID" value="NZ_BAAAFO010000003.1"/>
</dbReference>
<dbReference type="Proteomes" id="UP001500657">
    <property type="component" value="Unassembled WGS sequence"/>
</dbReference>